<evidence type="ECO:0000313" key="9">
    <source>
        <dbReference type="EMBL" id="RLE07852.1"/>
    </source>
</evidence>
<gene>
    <name evidence="9" type="ORF">DRJ00_07380</name>
</gene>
<comment type="similarity">
    <text evidence="7">Belongs to the PINc/VapC protein family.</text>
</comment>
<keyword evidence="6" id="KW-0460">Magnesium</keyword>
<evidence type="ECO:0000313" key="10">
    <source>
        <dbReference type="Proteomes" id="UP000279422"/>
    </source>
</evidence>
<reference evidence="9 10" key="1">
    <citation type="submission" date="2018-06" db="EMBL/GenBank/DDBJ databases">
        <title>Extensive metabolic versatility and redundancy in microbially diverse, dynamic hydrothermal sediments.</title>
        <authorList>
            <person name="Dombrowski N."/>
            <person name="Teske A."/>
            <person name="Baker B.J."/>
        </authorList>
    </citation>
    <scope>NUCLEOTIDE SEQUENCE [LARGE SCALE GENOMIC DNA]</scope>
    <source>
        <strain evidence="9">B47_G16</strain>
    </source>
</reference>
<dbReference type="GO" id="GO:0016787">
    <property type="term" value="F:hydrolase activity"/>
    <property type="evidence" value="ECO:0007669"/>
    <property type="project" value="UniProtKB-KW"/>
</dbReference>
<dbReference type="InterPro" id="IPR002716">
    <property type="entry name" value="PIN_dom"/>
</dbReference>
<evidence type="ECO:0000256" key="5">
    <source>
        <dbReference type="ARBA" id="ARBA00022801"/>
    </source>
</evidence>
<comment type="caution">
    <text evidence="9">The sequence shown here is derived from an EMBL/GenBank/DDBJ whole genome shotgun (WGS) entry which is preliminary data.</text>
</comment>
<dbReference type="Gene3D" id="3.40.50.1010">
    <property type="entry name" value="5'-nuclease"/>
    <property type="match status" value="1"/>
</dbReference>
<dbReference type="InterPro" id="IPR050556">
    <property type="entry name" value="Type_II_TA_system_RNase"/>
</dbReference>
<dbReference type="Pfam" id="PF01850">
    <property type="entry name" value="PIN"/>
    <property type="match status" value="1"/>
</dbReference>
<keyword evidence="4" id="KW-0479">Metal-binding</keyword>
<dbReference type="PANTHER" id="PTHR33653">
    <property type="entry name" value="RIBONUCLEASE VAPC2"/>
    <property type="match status" value="1"/>
</dbReference>
<dbReference type="SUPFAM" id="SSF88723">
    <property type="entry name" value="PIN domain-like"/>
    <property type="match status" value="1"/>
</dbReference>
<sequence length="130" mass="14467">MSSYLLDSDVIISFLRGEDKTINLLEDLEKIAGVPATSPICIAEVQAGVKPGEEEKTNNFLDSLKIYVLDRKIANKAGEYIREYKRKGVTLLLPDALIAATCTINNIPLATHSTKHYPMPEIKFVQSFLK</sequence>
<dbReference type="GO" id="GO:0004518">
    <property type="term" value="F:nuclease activity"/>
    <property type="evidence" value="ECO:0007669"/>
    <property type="project" value="UniProtKB-KW"/>
</dbReference>
<accession>A0A497E254</accession>
<dbReference type="PANTHER" id="PTHR33653:SF1">
    <property type="entry name" value="RIBONUCLEASE VAPC2"/>
    <property type="match status" value="1"/>
</dbReference>
<evidence type="ECO:0000259" key="8">
    <source>
        <dbReference type="Pfam" id="PF01850"/>
    </source>
</evidence>
<evidence type="ECO:0000256" key="6">
    <source>
        <dbReference type="ARBA" id="ARBA00022842"/>
    </source>
</evidence>
<dbReference type="AlphaFoldDB" id="A0A497E254"/>
<proteinExistence type="inferred from homology"/>
<dbReference type="GO" id="GO:0046872">
    <property type="term" value="F:metal ion binding"/>
    <property type="evidence" value="ECO:0007669"/>
    <property type="project" value="UniProtKB-KW"/>
</dbReference>
<evidence type="ECO:0000256" key="2">
    <source>
        <dbReference type="ARBA" id="ARBA00022649"/>
    </source>
</evidence>
<dbReference type="EMBL" id="QMPZ01000135">
    <property type="protein sequence ID" value="RLE07852.1"/>
    <property type="molecule type" value="Genomic_DNA"/>
</dbReference>
<name>A0A497E254_UNCAE</name>
<comment type="cofactor">
    <cofactor evidence="1">
        <name>Mg(2+)</name>
        <dbReference type="ChEBI" id="CHEBI:18420"/>
    </cofactor>
</comment>
<organism evidence="9 10">
    <name type="scientific">Aerophobetes bacterium</name>
    <dbReference type="NCBI Taxonomy" id="2030807"/>
    <lineage>
        <taxon>Bacteria</taxon>
        <taxon>Candidatus Aerophobota</taxon>
    </lineage>
</organism>
<evidence type="ECO:0000256" key="4">
    <source>
        <dbReference type="ARBA" id="ARBA00022723"/>
    </source>
</evidence>
<keyword evidence="2" id="KW-1277">Toxin-antitoxin system</keyword>
<evidence type="ECO:0000256" key="3">
    <source>
        <dbReference type="ARBA" id="ARBA00022722"/>
    </source>
</evidence>
<dbReference type="InterPro" id="IPR029060">
    <property type="entry name" value="PIN-like_dom_sf"/>
</dbReference>
<protein>
    <submittedName>
        <fullName evidence="9">Type II toxin-antitoxin system VapC family toxin</fullName>
    </submittedName>
</protein>
<evidence type="ECO:0000256" key="1">
    <source>
        <dbReference type="ARBA" id="ARBA00001946"/>
    </source>
</evidence>
<dbReference type="Proteomes" id="UP000279422">
    <property type="component" value="Unassembled WGS sequence"/>
</dbReference>
<dbReference type="CDD" id="cd18741">
    <property type="entry name" value="PIN_VapC4-5_FitB-like"/>
    <property type="match status" value="1"/>
</dbReference>
<keyword evidence="3" id="KW-0540">Nuclease</keyword>
<keyword evidence="5" id="KW-0378">Hydrolase</keyword>
<evidence type="ECO:0000256" key="7">
    <source>
        <dbReference type="ARBA" id="ARBA00038093"/>
    </source>
</evidence>
<feature type="domain" description="PIN" evidence="8">
    <location>
        <begin position="4"/>
        <end position="112"/>
    </location>
</feature>